<sequence length="317" mass="33831">MNSFENRSASATAIWVAMISVYITWGSTYLAIRFAVQTMPPFLMAGFRFLLAGFILYFWRRMQGDERPRLVHWRSAAIIGLFLLLGGNGGVVWAEQRVVSGVAALLVGATPLWMVLIDWVRGIYRPALPTLAGVLVGFVGIALLIGPAEIIGLHGAIDPLGAAVLVLASFLWAAGSLYSRNASLPSSPLLATGMEMLTGGLALTVLGTLSGEWARLNLAAITWPSWLGLGYLVVFGSLVGFTAYTWLLRVAPTTLVSTYAYVNPVVAVVIGNLLADEPLTLRVGLSTAIIVGAVALITFTRPLGKRKTPSASSLERS</sequence>
<feature type="domain" description="EamA" evidence="7">
    <location>
        <begin position="160"/>
        <end position="298"/>
    </location>
</feature>
<dbReference type="AlphaFoldDB" id="A0A3D1JF92"/>
<feature type="transmembrane region" description="Helical" evidence="6">
    <location>
        <begin position="99"/>
        <end position="120"/>
    </location>
</feature>
<feature type="transmembrane region" description="Helical" evidence="6">
    <location>
        <begin position="190"/>
        <end position="209"/>
    </location>
</feature>
<feature type="transmembrane region" description="Helical" evidence="6">
    <location>
        <begin position="229"/>
        <end position="248"/>
    </location>
</feature>
<comment type="caution">
    <text evidence="8">The sequence shown here is derived from an EMBL/GenBank/DDBJ whole genome shotgun (WGS) entry which is preliminary data.</text>
</comment>
<proteinExistence type="inferred from homology"/>
<evidence type="ECO:0000259" key="7">
    <source>
        <dbReference type="Pfam" id="PF00892"/>
    </source>
</evidence>
<feature type="domain" description="EamA" evidence="7">
    <location>
        <begin position="17"/>
        <end position="145"/>
    </location>
</feature>
<evidence type="ECO:0000256" key="2">
    <source>
        <dbReference type="ARBA" id="ARBA00007362"/>
    </source>
</evidence>
<evidence type="ECO:0000256" key="6">
    <source>
        <dbReference type="SAM" id="Phobius"/>
    </source>
</evidence>
<feature type="transmembrane region" description="Helical" evidence="6">
    <location>
        <begin position="160"/>
        <end position="178"/>
    </location>
</feature>
<protein>
    <submittedName>
        <fullName evidence="8">EamA family transporter</fullName>
    </submittedName>
</protein>
<dbReference type="PANTHER" id="PTHR32322">
    <property type="entry name" value="INNER MEMBRANE TRANSPORTER"/>
    <property type="match status" value="1"/>
</dbReference>
<dbReference type="GO" id="GO:0016020">
    <property type="term" value="C:membrane"/>
    <property type="evidence" value="ECO:0007669"/>
    <property type="project" value="UniProtKB-SubCell"/>
</dbReference>
<keyword evidence="4 6" id="KW-1133">Transmembrane helix</keyword>
<evidence type="ECO:0000256" key="1">
    <source>
        <dbReference type="ARBA" id="ARBA00004141"/>
    </source>
</evidence>
<feature type="transmembrane region" description="Helical" evidence="6">
    <location>
        <begin position="127"/>
        <end position="148"/>
    </location>
</feature>
<reference evidence="8 9" key="1">
    <citation type="journal article" date="2018" name="Nat. Biotechnol.">
        <title>A standardized bacterial taxonomy based on genome phylogeny substantially revises the tree of life.</title>
        <authorList>
            <person name="Parks D.H."/>
            <person name="Chuvochina M."/>
            <person name="Waite D.W."/>
            <person name="Rinke C."/>
            <person name="Skarshewski A."/>
            <person name="Chaumeil P.A."/>
            <person name="Hugenholtz P."/>
        </authorList>
    </citation>
    <scope>NUCLEOTIDE SEQUENCE [LARGE SCALE GENOMIC DNA]</scope>
    <source>
        <strain evidence="8">UBA8781</strain>
    </source>
</reference>
<name>A0A3D1JF92_9CHLR</name>
<accession>A0A3D1JF92</accession>
<dbReference type="PANTHER" id="PTHR32322:SF2">
    <property type="entry name" value="EAMA DOMAIN-CONTAINING PROTEIN"/>
    <property type="match status" value="1"/>
</dbReference>
<evidence type="ECO:0000256" key="5">
    <source>
        <dbReference type="ARBA" id="ARBA00023136"/>
    </source>
</evidence>
<dbReference type="EMBL" id="DPBP01000020">
    <property type="protein sequence ID" value="HCE17114.1"/>
    <property type="molecule type" value="Genomic_DNA"/>
</dbReference>
<dbReference type="InterPro" id="IPR000620">
    <property type="entry name" value="EamA_dom"/>
</dbReference>
<feature type="transmembrane region" description="Helical" evidence="6">
    <location>
        <begin position="12"/>
        <end position="36"/>
    </location>
</feature>
<dbReference type="Pfam" id="PF00892">
    <property type="entry name" value="EamA"/>
    <property type="match status" value="2"/>
</dbReference>
<comment type="subcellular location">
    <subcellularLocation>
        <location evidence="1">Membrane</location>
        <topology evidence="1">Multi-pass membrane protein</topology>
    </subcellularLocation>
</comment>
<feature type="transmembrane region" description="Helical" evidence="6">
    <location>
        <begin position="281"/>
        <end position="299"/>
    </location>
</feature>
<feature type="transmembrane region" description="Helical" evidence="6">
    <location>
        <begin position="71"/>
        <end position="93"/>
    </location>
</feature>
<comment type="similarity">
    <text evidence="2">Belongs to the EamA transporter family.</text>
</comment>
<evidence type="ECO:0000256" key="4">
    <source>
        <dbReference type="ARBA" id="ARBA00022989"/>
    </source>
</evidence>
<dbReference type="InterPro" id="IPR037185">
    <property type="entry name" value="EmrE-like"/>
</dbReference>
<organism evidence="8 9">
    <name type="scientific">Anaerolinea thermolimosa</name>
    <dbReference type="NCBI Taxonomy" id="229919"/>
    <lineage>
        <taxon>Bacteria</taxon>
        <taxon>Bacillati</taxon>
        <taxon>Chloroflexota</taxon>
        <taxon>Anaerolineae</taxon>
        <taxon>Anaerolineales</taxon>
        <taxon>Anaerolineaceae</taxon>
        <taxon>Anaerolinea</taxon>
    </lineage>
</organism>
<gene>
    <name evidence="8" type="ORF">DEQ80_04575</name>
</gene>
<evidence type="ECO:0000256" key="3">
    <source>
        <dbReference type="ARBA" id="ARBA00022692"/>
    </source>
</evidence>
<feature type="transmembrane region" description="Helical" evidence="6">
    <location>
        <begin position="42"/>
        <end position="59"/>
    </location>
</feature>
<dbReference type="SUPFAM" id="SSF103481">
    <property type="entry name" value="Multidrug resistance efflux transporter EmrE"/>
    <property type="match status" value="2"/>
</dbReference>
<evidence type="ECO:0000313" key="9">
    <source>
        <dbReference type="Proteomes" id="UP000264141"/>
    </source>
</evidence>
<dbReference type="Proteomes" id="UP000264141">
    <property type="component" value="Unassembled WGS sequence"/>
</dbReference>
<keyword evidence="5 6" id="KW-0472">Membrane</keyword>
<keyword evidence="3 6" id="KW-0812">Transmembrane</keyword>
<feature type="transmembrane region" description="Helical" evidence="6">
    <location>
        <begin position="255"/>
        <end position="275"/>
    </location>
</feature>
<dbReference type="InterPro" id="IPR050638">
    <property type="entry name" value="AA-Vitamin_Transporters"/>
</dbReference>
<evidence type="ECO:0000313" key="8">
    <source>
        <dbReference type="EMBL" id="HCE17114.1"/>
    </source>
</evidence>